<dbReference type="NCBIfam" id="TIGR02532">
    <property type="entry name" value="IV_pilin_GFxxxE"/>
    <property type="match status" value="1"/>
</dbReference>
<dbReference type="PROSITE" id="PS00409">
    <property type="entry name" value="PROKAR_NTER_METHYL"/>
    <property type="match status" value="1"/>
</dbReference>
<gene>
    <name evidence="3" type="primary">pilV</name>
    <name evidence="3" type="ORF">NAF29_13140</name>
</gene>
<dbReference type="RefSeq" id="WP_251262076.1">
    <property type="nucleotide sequence ID" value="NZ_JAMQGP010000006.1"/>
</dbReference>
<dbReference type="EMBL" id="JAMQGP010000006">
    <property type="protein sequence ID" value="MCM2680607.1"/>
    <property type="molecule type" value="Genomic_DNA"/>
</dbReference>
<dbReference type="InterPro" id="IPR012902">
    <property type="entry name" value="N_methyl_site"/>
</dbReference>
<comment type="caution">
    <text evidence="3">The sequence shown here is derived from an EMBL/GenBank/DDBJ whole genome shotgun (WGS) entry which is preliminary data.</text>
</comment>
<feature type="domain" description="Type IV pilin Tt1218-like" evidence="2">
    <location>
        <begin position="32"/>
        <end position="141"/>
    </location>
</feature>
<feature type="transmembrane region" description="Helical" evidence="1">
    <location>
        <begin position="12"/>
        <end position="33"/>
    </location>
</feature>
<dbReference type="Pfam" id="PF07963">
    <property type="entry name" value="N_methyl"/>
    <property type="match status" value="1"/>
</dbReference>
<dbReference type="AlphaFoldDB" id="A0AA41W7F6"/>
<evidence type="ECO:0000256" key="1">
    <source>
        <dbReference type="SAM" id="Phobius"/>
    </source>
</evidence>
<keyword evidence="1" id="KW-0472">Membrane</keyword>
<evidence type="ECO:0000313" key="4">
    <source>
        <dbReference type="Proteomes" id="UP001165393"/>
    </source>
</evidence>
<dbReference type="Pfam" id="PF22150">
    <property type="entry name" value="Tt1218-like"/>
    <property type="match status" value="1"/>
</dbReference>
<dbReference type="NCBIfam" id="TIGR02523">
    <property type="entry name" value="type_IV_pilV"/>
    <property type="match status" value="1"/>
</dbReference>
<name>A0AA41W7F6_9GAMM</name>
<sequence>MLKPSFNQKGFTLIEVLITMFILVVGLLGLAAMQLTVTQANQDSYVRSQAMVIVQSMADRIRLNQQYVNRTDYTSPVLVAANDNAYSTKTNYNFSGLGSCTSTAWNCYCQTIPNNVPKCRDDGSTNAASCSASELAQFDAWEMSCAGVNVHPDFFLEVACQDANSADGDACSAHSNYVVTASWPASVSDVSSRASCPTDITLGLAATGAQNVDRNCVLLTVTLGGSR</sequence>
<dbReference type="InterPro" id="IPR013362">
    <property type="entry name" value="Pilus_4_PilV"/>
</dbReference>
<evidence type="ECO:0000313" key="3">
    <source>
        <dbReference type="EMBL" id="MCM2680607.1"/>
    </source>
</evidence>
<reference evidence="3 4" key="1">
    <citation type="journal article" date="2013" name="Antonie Van Leeuwenhoek">
        <title>Echinimonas agarilytica gen. nov., sp. nov., a new gammaproteobacterium isolated from the sea urchin Strongylocentrotus intermedius.</title>
        <authorList>
            <person name="Nedashkovskaya O.I."/>
            <person name="Stenkova A.M."/>
            <person name="Zhukova N.V."/>
            <person name="Van Trappen S."/>
            <person name="Lee J.S."/>
            <person name="Kim S.B."/>
        </authorList>
    </citation>
    <scope>NUCLEOTIDE SEQUENCE [LARGE SCALE GENOMIC DNA]</scope>
    <source>
        <strain evidence="3 4">KMM 6351</strain>
    </source>
</reference>
<protein>
    <submittedName>
        <fullName evidence="3">Type IV pilus modification protein PilV</fullName>
    </submittedName>
</protein>
<keyword evidence="4" id="KW-1185">Reference proteome</keyword>
<organism evidence="3 4">
    <name type="scientific">Echinimonas agarilytica</name>
    <dbReference type="NCBI Taxonomy" id="1215918"/>
    <lineage>
        <taxon>Bacteria</taxon>
        <taxon>Pseudomonadati</taxon>
        <taxon>Pseudomonadota</taxon>
        <taxon>Gammaproteobacteria</taxon>
        <taxon>Alteromonadales</taxon>
        <taxon>Echinimonadaceae</taxon>
        <taxon>Echinimonas</taxon>
    </lineage>
</organism>
<accession>A0AA41W7F6</accession>
<dbReference type="InterPro" id="IPR054402">
    <property type="entry name" value="Tt1218-like_dom"/>
</dbReference>
<dbReference type="Proteomes" id="UP001165393">
    <property type="component" value="Unassembled WGS sequence"/>
</dbReference>
<evidence type="ECO:0000259" key="2">
    <source>
        <dbReference type="Pfam" id="PF22150"/>
    </source>
</evidence>
<proteinExistence type="predicted"/>
<keyword evidence="1" id="KW-1133">Transmembrane helix</keyword>
<keyword evidence="1" id="KW-0812">Transmembrane</keyword>